<name>W2TI35_NECAM</name>
<protein>
    <submittedName>
        <fullName evidence="1">Uncharacterized protein</fullName>
    </submittedName>
</protein>
<dbReference type="EMBL" id="KI658935">
    <property type="protein sequence ID" value="ETN80816.1"/>
    <property type="molecule type" value="Genomic_DNA"/>
</dbReference>
<reference evidence="2" key="1">
    <citation type="journal article" date="2014" name="Nat. Genet.">
        <title>Genome of the human hookworm Necator americanus.</title>
        <authorList>
            <person name="Tang Y.T."/>
            <person name="Gao X."/>
            <person name="Rosa B.A."/>
            <person name="Abubucker S."/>
            <person name="Hallsworth-Pepin K."/>
            <person name="Martin J."/>
            <person name="Tyagi R."/>
            <person name="Heizer E."/>
            <person name="Zhang X."/>
            <person name="Bhonagiri-Palsikar V."/>
            <person name="Minx P."/>
            <person name="Warren W.C."/>
            <person name="Wang Q."/>
            <person name="Zhan B."/>
            <person name="Hotez P.J."/>
            <person name="Sternberg P.W."/>
            <person name="Dougall A."/>
            <person name="Gaze S.T."/>
            <person name="Mulvenna J."/>
            <person name="Sotillo J."/>
            <person name="Ranganathan S."/>
            <person name="Rabelo E.M."/>
            <person name="Wilson R.K."/>
            <person name="Felgner P.L."/>
            <person name="Bethony J."/>
            <person name="Hawdon J.M."/>
            <person name="Gasser R.B."/>
            <person name="Loukas A."/>
            <person name="Mitreva M."/>
        </authorList>
    </citation>
    <scope>NUCLEOTIDE SEQUENCE [LARGE SCALE GENOMIC DNA]</scope>
</reference>
<accession>W2TI35</accession>
<evidence type="ECO:0000313" key="1">
    <source>
        <dbReference type="EMBL" id="ETN80816.1"/>
    </source>
</evidence>
<dbReference type="AlphaFoldDB" id="W2TI35"/>
<evidence type="ECO:0000313" key="2">
    <source>
        <dbReference type="Proteomes" id="UP000053676"/>
    </source>
</evidence>
<sequence length="26" mass="3267">MPASYYLAQYIRKHRLIHKYIDFEPI</sequence>
<dbReference type="KEGG" id="nai:NECAME_08893"/>
<organism evidence="1 2">
    <name type="scientific">Necator americanus</name>
    <name type="common">Human hookworm</name>
    <dbReference type="NCBI Taxonomy" id="51031"/>
    <lineage>
        <taxon>Eukaryota</taxon>
        <taxon>Metazoa</taxon>
        <taxon>Ecdysozoa</taxon>
        <taxon>Nematoda</taxon>
        <taxon>Chromadorea</taxon>
        <taxon>Rhabditida</taxon>
        <taxon>Rhabditina</taxon>
        <taxon>Rhabditomorpha</taxon>
        <taxon>Strongyloidea</taxon>
        <taxon>Ancylostomatidae</taxon>
        <taxon>Bunostominae</taxon>
        <taxon>Necator</taxon>
    </lineage>
</organism>
<proteinExistence type="predicted"/>
<keyword evidence="2" id="KW-1185">Reference proteome</keyword>
<dbReference type="Proteomes" id="UP000053676">
    <property type="component" value="Unassembled WGS sequence"/>
</dbReference>
<gene>
    <name evidence="1" type="ORF">NECAME_08893</name>
</gene>